<proteinExistence type="predicted"/>
<evidence type="ECO:0000256" key="2">
    <source>
        <dbReference type="ARBA" id="ARBA00022540"/>
    </source>
</evidence>
<dbReference type="InterPro" id="IPR027516">
    <property type="entry name" value="EIF3C"/>
</dbReference>
<dbReference type="PANTHER" id="PTHR13937">
    <property type="entry name" value="EUKARYOTIC TRANSLATION INITATION FACTOR 3, SUBUNIT 8 EIF3S8 -RELATED"/>
    <property type="match status" value="1"/>
</dbReference>
<name>A0A396HDV6_MEDTR</name>
<keyword evidence="2 5" id="KW-0396">Initiation factor</keyword>
<dbReference type="EMBL" id="PSQE01000006">
    <property type="protein sequence ID" value="RHN51426.1"/>
    <property type="molecule type" value="Genomic_DNA"/>
</dbReference>
<evidence type="ECO:0000313" key="6">
    <source>
        <dbReference type="Proteomes" id="UP000265566"/>
    </source>
</evidence>
<protein>
    <submittedName>
        <fullName evidence="5">Putative eukaryotic translation initiation factor 3 subunit C domain-containing protein</fullName>
    </submittedName>
</protein>
<dbReference type="PANTHER" id="PTHR13937:SF0">
    <property type="entry name" value="EUKARYOTIC TRANSLATION INITIATION FACTOR 3 SUBUNIT C-RELATED"/>
    <property type="match status" value="1"/>
</dbReference>
<evidence type="ECO:0000313" key="5">
    <source>
        <dbReference type="EMBL" id="RHN51426.1"/>
    </source>
</evidence>
<evidence type="ECO:0000259" key="4">
    <source>
        <dbReference type="Pfam" id="PF05470"/>
    </source>
</evidence>
<sequence>MWKKFVQNLIVILNILRQHPNITVDDSQEPDVTICVWGNLVAFLEKINAKFFKSLQRIDPHTREYVERLQDEPMFVILAQMVKEYLERIGDFKDVYEAIRTLAEPENSRTLMDILVTLIYKYADDCTKARAMLSDIYHHVLHDEFAKPRDLLLMSHLKENVHHMDVSTQIHSNRAMSQLGVCAFRDGMVSIIVLLWF</sequence>
<dbReference type="GO" id="GO:0031369">
    <property type="term" value="F:translation initiation factor binding"/>
    <property type="evidence" value="ECO:0007669"/>
    <property type="project" value="InterPro"/>
</dbReference>
<evidence type="ECO:0000256" key="1">
    <source>
        <dbReference type="ARBA" id="ARBA00022490"/>
    </source>
</evidence>
<keyword evidence="1" id="KW-0963">Cytoplasm</keyword>
<organism evidence="5 6">
    <name type="scientific">Medicago truncatula</name>
    <name type="common">Barrel medic</name>
    <name type="synonym">Medicago tribuloides</name>
    <dbReference type="NCBI Taxonomy" id="3880"/>
    <lineage>
        <taxon>Eukaryota</taxon>
        <taxon>Viridiplantae</taxon>
        <taxon>Streptophyta</taxon>
        <taxon>Embryophyta</taxon>
        <taxon>Tracheophyta</taxon>
        <taxon>Spermatophyta</taxon>
        <taxon>Magnoliopsida</taxon>
        <taxon>eudicotyledons</taxon>
        <taxon>Gunneridae</taxon>
        <taxon>Pentapetalae</taxon>
        <taxon>rosids</taxon>
        <taxon>fabids</taxon>
        <taxon>Fabales</taxon>
        <taxon>Fabaceae</taxon>
        <taxon>Papilionoideae</taxon>
        <taxon>50 kb inversion clade</taxon>
        <taxon>NPAAA clade</taxon>
        <taxon>Hologalegina</taxon>
        <taxon>IRL clade</taxon>
        <taxon>Trifolieae</taxon>
        <taxon>Medicago</taxon>
    </lineage>
</organism>
<keyword evidence="3" id="KW-0648">Protein biosynthesis</keyword>
<feature type="domain" description="Eukaryotic translation initiation factor 3 subunit C N-terminal" evidence="4">
    <location>
        <begin position="100"/>
        <end position="189"/>
    </location>
</feature>
<dbReference type="AlphaFoldDB" id="A0A396HDV6"/>
<dbReference type="GO" id="GO:0003743">
    <property type="term" value="F:translation initiation factor activity"/>
    <property type="evidence" value="ECO:0007669"/>
    <property type="project" value="UniProtKB-KW"/>
</dbReference>
<reference evidence="6" key="1">
    <citation type="journal article" date="2018" name="Nat. Plants">
        <title>Whole-genome landscape of Medicago truncatula symbiotic genes.</title>
        <authorList>
            <person name="Pecrix Y."/>
            <person name="Staton S.E."/>
            <person name="Sallet E."/>
            <person name="Lelandais-Briere C."/>
            <person name="Moreau S."/>
            <person name="Carrere S."/>
            <person name="Blein T."/>
            <person name="Jardinaud M.F."/>
            <person name="Latrasse D."/>
            <person name="Zouine M."/>
            <person name="Zahm M."/>
            <person name="Kreplak J."/>
            <person name="Mayjonade B."/>
            <person name="Satge C."/>
            <person name="Perez M."/>
            <person name="Cauet S."/>
            <person name="Marande W."/>
            <person name="Chantry-Darmon C."/>
            <person name="Lopez-Roques C."/>
            <person name="Bouchez O."/>
            <person name="Berard A."/>
            <person name="Debelle F."/>
            <person name="Munos S."/>
            <person name="Bendahmane A."/>
            <person name="Berges H."/>
            <person name="Niebel A."/>
            <person name="Buitink J."/>
            <person name="Frugier F."/>
            <person name="Benhamed M."/>
            <person name="Crespi M."/>
            <person name="Gouzy J."/>
            <person name="Gamas P."/>
        </authorList>
    </citation>
    <scope>NUCLEOTIDE SEQUENCE [LARGE SCALE GENOMIC DNA]</scope>
    <source>
        <strain evidence="6">cv. Jemalong A17</strain>
    </source>
</reference>
<dbReference type="Proteomes" id="UP000265566">
    <property type="component" value="Chromosome 6"/>
</dbReference>
<dbReference type="GO" id="GO:0003723">
    <property type="term" value="F:RNA binding"/>
    <property type="evidence" value="ECO:0007669"/>
    <property type="project" value="InterPro"/>
</dbReference>
<comment type="caution">
    <text evidence="5">The sequence shown here is derived from an EMBL/GenBank/DDBJ whole genome shotgun (WGS) entry which is preliminary data.</text>
</comment>
<gene>
    <name evidence="5" type="ORF">MtrunA17_Chr6g0468421</name>
</gene>
<dbReference type="Gramene" id="rna35858">
    <property type="protein sequence ID" value="RHN51426.1"/>
    <property type="gene ID" value="gene35858"/>
</dbReference>
<feature type="domain" description="Eukaryotic translation initiation factor 3 subunit C N-terminal" evidence="4">
    <location>
        <begin position="1"/>
        <end position="95"/>
    </location>
</feature>
<dbReference type="Pfam" id="PF05470">
    <property type="entry name" value="eIF-3c_N"/>
    <property type="match status" value="2"/>
</dbReference>
<accession>A0A396HDV6</accession>
<dbReference type="InterPro" id="IPR008905">
    <property type="entry name" value="EIF3C_N_dom"/>
</dbReference>
<dbReference type="GO" id="GO:0005852">
    <property type="term" value="C:eukaryotic translation initiation factor 3 complex"/>
    <property type="evidence" value="ECO:0007669"/>
    <property type="project" value="InterPro"/>
</dbReference>
<evidence type="ECO:0000256" key="3">
    <source>
        <dbReference type="ARBA" id="ARBA00022917"/>
    </source>
</evidence>